<evidence type="ECO:0000313" key="6">
    <source>
        <dbReference type="EMBL" id="SEL54773.1"/>
    </source>
</evidence>
<evidence type="ECO:0000256" key="3">
    <source>
        <dbReference type="ARBA" id="ARBA00023163"/>
    </source>
</evidence>
<evidence type="ECO:0000256" key="2">
    <source>
        <dbReference type="ARBA" id="ARBA00023125"/>
    </source>
</evidence>
<dbReference type="InterPro" id="IPR036271">
    <property type="entry name" value="Tet_transcr_reg_TetR-rel_C_sf"/>
</dbReference>
<dbReference type="InterPro" id="IPR009057">
    <property type="entry name" value="Homeodomain-like_sf"/>
</dbReference>
<dbReference type="AlphaFoldDB" id="A0A1H7R3M2"/>
<dbReference type="Proteomes" id="UP000198677">
    <property type="component" value="Unassembled WGS sequence"/>
</dbReference>
<dbReference type="InterPro" id="IPR001647">
    <property type="entry name" value="HTH_TetR"/>
</dbReference>
<dbReference type="SUPFAM" id="SSF48498">
    <property type="entry name" value="Tetracyclin repressor-like, C-terminal domain"/>
    <property type="match status" value="1"/>
</dbReference>
<keyword evidence="7" id="KW-1185">Reference proteome</keyword>
<dbReference type="InterPro" id="IPR004111">
    <property type="entry name" value="Repressor_TetR_C"/>
</dbReference>
<dbReference type="RefSeq" id="WP_169922372.1">
    <property type="nucleotide sequence ID" value="NZ_FOAW01000010.1"/>
</dbReference>
<dbReference type="GO" id="GO:0045892">
    <property type="term" value="P:negative regulation of DNA-templated transcription"/>
    <property type="evidence" value="ECO:0007669"/>
    <property type="project" value="InterPro"/>
</dbReference>
<proteinExistence type="predicted"/>
<dbReference type="Gene3D" id="1.10.10.60">
    <property type="entry name" value="Homeodomain-like"/>
    <property type="match status" value="1"/>
</dbReference>
<accession>A0A1H7R3M2</accession>
<keyword evidence="2 4" id="KW-0238">DNA-binding</keyword>
<dbReference type="SUPFAM" id="SSF46689">
    <property type="entry name" value="Homeodomain-like"/>
    <property type="match status" value="1"/>
</dbReference>
<feature type="DNA-binding region" description="H-T-H motif" evidence="4">
    <location>
        <begin position="27"/>
        <end position="46"/>
    </location>
</feature>
<evidence type="ECO:0000256" key="4">
    <source>
        <dbReference type="PROSITE-ProRule" id="PRU00335"/>
    </source>
</evidence>
<evidence type="ECO:0000259" key="5">
    <source>
        <dbReference type="PROSITE" id="PS50977"/>
    </source>
</evidence>
<evidence type="ECO:0000313" key="7">
    <source>
        <dbReference type="Proteomes" id="UP000198677"/>
    </source>
</evidence>
<evidence type="ECO:0000256" key="1">
    <source>
        <dbReference type="ARBA" id="ARBA00023015"/>
    </source>
</evidence>
<keyword evidence="3" id="KW-0804">Transcription</keyword>
<protein>
    <submittedName>
        <fullName evidence="6">Tetracyclin repressor, C-terminal all-alpha domain</fullName>
    </submittedName>
</protein>
<dbReference type="PROSITE" id="PS50977">
    <property type="entry name" value="HTH_TETR_2"/>
    <property type="match status" value="1"/>
</dbReference>
<reference evidence="7" key="1">
    <citation type="submission" date="2016-10" db="EMBL/GenBank/DDBJ databases">
        <authorList>
            <person name="Varghese N."/>
            <person name="Submissions S."/>
        </authorList>
    </citation>
    <scope>NUCLEOTIDE SEQUENCE [LARGE SCALE GENOMIC DNA]</scope>
    <source>
        <strain evidence="7">DSM 44675</strain>
    </source>
</reference>
<feature type="domain" description="HTH tetR-type" evidence="5">
    <location>
        <begin position="4"/>
        <end position="64"/>
    </location>
</feature>
<keyword evidence="1" id="KW-0805">Transcription regulation</keyword>
<dbReference type="GO" id="GO:0003677">
    <property type="term" value="F:DNA binding"/>
    <property type="evidence" value="ECO:0007669"/>
    <property type="project" value="UniProtKB-UniRule"/>
</dbReference>
<organism evidence="6 7">
    <name type="scientific">Rhodococcus maanshanensis</name>
    <dbReference type="NCBI Taxonomy" id="183556"/>
    <lineage>
        <taxon>Bacteria</taxon>
        <taxon>Bacillati</taxon>
        <taxon>Actinomycetota</taxon>
        <taxon>Actinomycetes</taxon>
        <taxon>Mycobacteriales</taxon>
        <taxon>Nocardiaceae</taxon>
        <taxon>Rhodococcus</taxon>
    </lineage>
</organism>
<dbReference type="EMBL" id="FOAW01000010">
    <property type="protein sequence ID" value="SEL54773.1"/>
    <property type="molecule type" value="Genomic_DNA"/>
</dbReference>
<gene>
    <name evidence="6" type="ORF">SAMN05444583_110134</name>
</gene>
<dbReference type="Pfam" id="PF02909">
    <property type="entry name" value="TetR_C_1"/>
    <property type="match status" value="1"/>
</dbReference>
<dbReference type="Gene3D" id="1.10.357.10">
    <property type="entry name" value="Tetracycline Repressor, domain 2"/>
    <property type="match status" value="1"/>
</dbReference>
<sequence>MKEPLTRERIAQVGIAIADAEGMDALSMRRVATALGVATMSPYRHVADRDDLVVAMVDAITRQTHLPDDPEVPWQELIKTMALGDWQAFVDHPWLIGVWSTPRRRVDMASLDQLEIVLARLDQIGMDGSTSYAALIGVAGLTLGMAALSIDNPGEEIKSGIDLREWRLQAAADLDQRLTPAHGRAVRFASETQDHAGYTAFITALDVFIAGIEARHALT</sequence>
<name>A0A1H7R3M2_9NOCA</name>